<keyword evidence="3" id="KW-1185">Reference proteome</keyword>
<reference evidence="2" key="2">
    <citation type="journal article" date="2023" name="Science">
        <title>Genomic signatures of disease resistance in endangered staghorn corals.</title>
        <authorList>
            <person name="Vollmer S.V."/>
            <person name="Selwyn J.D."/>
            <person name="Despard B.A."/>
            <person name="Roesel C.L."/>
        </authorList>
    </citation>
    <scope>NUCLEOTIDE SEQUENCE</scope>
    <source>
        <strain evidence="2">K2</strain>
    </source>
</reference>
<proteinExistence type="inferred from homology"/>
<accession>A0AAD9UTT1</accession>
<comment type="similarity">
    <text evidence="1">Belongs to the UPF0462 family.</text>
</comment>
<dbReference type="AlphaFoldDB" id="A0AAD9UTT1"/>
<evidence type="ECO:0000313" key="2">
    <source>
        <dbReference type="EMBL" id="KAK2549663.1"/>
    </source>
</evidence>
<name>A0AAD9UTT1_ACRCE</name>
<dbReference type="PANTHER" id="PTHR31475:SF5">
    <property type="entry name" value="UPF0462 PROTEIN C4ORF33 HOMOLOG"/>
    <property type="match status" value="1"/>
</dbReference>
<protein>
    <submittedName>
        <fullName evidence="2">UPF0462 protein C4orf33-like protein</fullName>
    </submittedName>
</protein>
<dbReference type="EMBL" id="JARQWQ010000122">
    <property type="protein sequence ID" value="KAK2549663.1"/>
    <property type="molecule type" value="Genomic_DNA"/>
</dbReference>
<comment type="caution">
    <text evidence="2">The sequence shown here is derived from an EMBL/GenBank/DDBJ whole genome shotgun (WGS) entry which is preliminary data.</text>
</comment>
<organism evidence="2 3">
    <name type="scientific">Acropora cervicornis</name>
    <name type="common">Staghorn coral</name>
    <dbReference type="NCBI Taxonomy" id="6130"/>
    <lineage>
        <taxon>Eukaryota</taxon>
        <taxon>Metazoa</taxon>
        <taxon>Cnidaria</taxon>
        <taxon>Anthozoa</taxon>
        <taxon>Hexacorallia</taxon>
        <taxon>Scleractinia</taxon>
        <taxon>Astrocoeniina</taxon>
        <taxon>Acroporidae</taxon>
        <taxon>Acropora</taxon>
    </lineage>
</organism>
<dbReference type="PANTHER" id="PTHR31475">
    <property type="entry name" value="UPF0462 PROTEIN"/>
    <property type="match status" value="1"/>
</dbReference>
<reference evidence="2" key="1">
    <citation type="journal article" date="2023" name="G3 (Bethesda)">
        <title>Whole genome assembly and annotation of the endangered Caribbean coral Acropora cervicornis.</title>
        <authorList>
            <person name="Selwyn J.D."/>
            <person name="Vollmer S.V."/>
        </authorList>
    </citation>
    <scope>NUCLEOTIDE SEQUENCE</scope>
    <source>
        <strain evidence="2">K2</strain>
    </source>
</reference>
<evidence type="ECO:0000256" key="1">
    <source>
        <dbReference type="ARBA" id="ARBA00038085"/>
    </source>
</evidence>
<evidence type="ECO:0000313" key="3">
    <source>
        <dbReference type="Proteomes" id="UP001249851"/>
    </source>
</evidence>
<dbReference type="Proteomes" id="UP001249851">
    <property type="component" value="Unassembled WGS sequence"/>
</dbReference>
<gene>
    <name evidence="2" type="ORF">P5673_029784</name>
</gene>
<sequence length="137" mass="15802">MMMILMISVISHGQHLVLLLNGTRNMIKAMSQKDKLALEYTAVIDEENKTWKGSAIIPIDYFPPEVAKINAYAIHGSGECRQYEALYPATTGFDTPDFHRLQFFKDFNFKALFTETWKQPKSIYWTASRNEPNTLYS</sequence>